<evidence type="ECO:0000313" key="3">
    <source>
        <dbReference type="Proteomes" id="UP001166191"/>
    </source>
</evidence>
<feature type="transmembrane region" description="Helical" evidence="1">
    <location>
        <begin position="86"/>
        <end position="108"/>
    </location>
</feature>
<organism evidence="2 3">
    <name type="scientific">Paracoccus marinaquae</name>
    <dbReference type="NCBI Taxonomy" id="2841926"/>
    <lineage>
        <taxon>Bacteria</taxon>
        <taxon>Pseudomonadati</taxon>
        <taxon>Pseudomonadota</taxon>
        <taxon>Alphaproteobacteria</taxon>
        <taxon>Rhodobacterales</taxon>
        <taxon>Paracoccaceae</taxon>
        <taxon>Paracoccus</taxon>
    </lineage>
</organism>
<dbReference type="RefSeq" id="WP_216031481.1">
    <property type="nucleotide sequence ID" value="NZ_JAHKNG010000002.1"/>
</dbReference>
<keyword evidence="1" id="KW-0812">Transmembrane</keyword>
<comment type="caution">
    <text evidence="2">The sequence shown here is derived from an EMBL/GenBank/DDBJ whole genome shotgun (WGS) entry which is preliminary data.</text>
</comment>
<accession>A0ABS6ADV4</accession>
<evidence type="ECO:0000313" key="2">
    <source>
        <dbReference type="EMBL" id="MBU3028778.1"/>
    </source>
</evidence>
<proteinExistence type="predicted"/>
<gene>
    <name evidence="2" type="ORF">KNW02_01440</name>
</gene>
<keyword evidence="1" id="KW-1133">Transmembrane helix</keyword>
<keyword evidence="3" id="KW-1185">Reference proteome</keyword>
<dbReference type="EMBL" id="JAHKNG010000002">
    <property type="protein sequence ID" value="MBU3028778.1"/>
    <property type="molecule type" value="Genomic_DNA"/>
</dbReference>
<name>A0ABS6ADV4_9RHOB</name>
<evidence type="ECO:0000256" key="1">
    <source>
        <dbReference type="SAM" id="Phobius"/>
    </source>
</evidence>
<sequence length="112" mass="12010">MELPNAGGVKYANLRGDLAGKGPYEAFVLFPAGADNPFHYHSQAIPTVVMQGTFYAVIDSSPLVVSTHLLVNLVGVEYGDNQRASIFWVIGLVFAMLFGAILFGVIPLRGIV</sequence>
<reference evidence="2" key="1">
    <citation type="submission" date="2021-06" db="EMBL/GenBank/DDBJ databases">
        <title>Paracoccus bacterium XHP0099 sp. nov., isolated from the surface waters of the Yellow Sea.</title>
        <authorList>
            <person name="Xue H."/>
            <person name="Zhang D."/>
        </authorList>
    </citation>
    <scope>NUCLEOTIDE SEQUENCE</scope>
    <source>
        <strain evidence="2">XHP0099</strain>
    </source>
</reference>
<protein>
    <submittedName>
        <fullName evidence="2">Uncharacterized protein</fullName>
    </submittedName>
</protein>
<keyword evidence="1" id="KW-0472">Membrane</keyword>
<dbReference type="Proteomes" id="UP001166191">
    <property type="component" value="Unassembled WGS sequence"/>
</dbReference>